<evidence type="ECO:0000313" key="1">
    <source>
        <dbReference type="EMBL" id="BAN90726.1"/>
    </source>
</evidence>
<sequence>MRLEVIPVLHNVSSVQRVVDMARLSYSLGLDTLVVTKAYGGAAQSGVPEAMRLALKLGKSLVVLPELRDAVNLLSPSQVLAVTPSRADRMVGPRGLEGLEGRVLVVFSGGEPEFDPSEAAGAVRVYIEGVEGKVGPIAEAALILYFLLRGGGDGRG</sequence>
<dbReference type="EMBL" id="AP012489">
    <property type="protein sequence ID" value="BAN90726.1"/>
    <property type="molecule type" value="Genomic_DNA"/>
</dbReference>
<reference evidence="1 2" key="1">
    <citation type="journal article" date="2013" name="Appl. Environ. Microbiol.">
        <title>Variation of the Virus-Related Elements within Syntenic Genomes of the Hyperthermophilic Archaeon Aeropyrum.</title>
        <authorList>
            <person name="Daifuku T."/>
            <person name="Yoshida T."/>
            <person name="Kitamura T."/>
            <person name="Kawaichi S."/>
            <person name="Inoue T."/>
            <person name="Nomura K."/>
            <person name="Yoshida Y."/>
            <person name="Kuno S."/>
            <person name="Sako Y."/>
        </authorList>
    </citation>
    <scope>NUCLEOTIDE SEQUENCE [LARGE SCALE GENOMIC DNA]</scope>
    <source>
        <strain evidence="1 2">SY1</strain>
    </source>
</reference>
<dbReference type="OrthoDB" id="18579at2157"/>
<name>U3TE67_9CREN</name>
<organism evidence="1 2">
    <name type="scientific">Aeropyrum camini SY1 = JCM 12091</name>
    <dbReference type="NCBI Taxonomy" id="1198449"/>
    <lineage>
        <taxon>Archaea</taxon>
        <taxon>Thermoproteota</taxon>
        <taxon>Thermoprotei</taxon>
        <taxon>Desulfurococcales</taxon>
        <taxon>Desulfurococcaceae</taxon>
        <taxon>Aeropyrum</taxon>
    </lineage>
</organism>
<dbReference type="KEGG" id="acj:ACAM_1257"/>
<dbReference type="Pfam" id="PF09895">
    <property type="entry name" value="DUF2122"/>
    <property type="match status" value="1"/>
</dbReference>
<protein>
    <submittedName>
        <fullName evidence="1">RecB-family nuclease</fullName>
    </submittedName>
</protein>
<dbReference type="InterPro" id="IPR018665">
    <property type="entry name" value="DUF2122_RecB-nuclease-rel"/>
</dbReference>
<accession>U3TE67</accession>
<proteinExistence type="predicted"/>
<evidence type="ECO:0000313" key="2">
    <source>
        <dbReference type="Proteomes" id="UP000016887"/>
    </source>
</evidence>
<dbReference type="STRING" id="1198449.ACAM_1257"/>
<dbReference type="eggNOG" id="arCOG01019">
    <property type="taxonomic scope" value="Archaea"/>
</dbReference>
<dbReference type="AlphaFoldDB" id="U3TE67"/>
<dbReference type="Proteomes" id="UP000016887">
    <property type="component" value="Chromosome"/>
</dbReference>
<gene>
    <name evidence="1" type="ORF">ACAM_1257</name>
</gene>
<dbReference type="GeneID" id="17110527"/>
<dbReference type="RefSeq" id="WP_022541996.1">
    <property type="nucleotide sequence ID" value="NC_022521.1"/>
</dbReference>
<keyword evidence="2" id="KW-1185">Reference proteome</keyword>